<evidence type="ECO:0000256" key="2">
    <source>
        <dbReference type="ARBA" id="ARBA00022448"/>
    </source>
</evidence>
<keyword evidence="10" id="KW-1185">Reference proteome</keyword>
<dbReference type="Proteomes" id="UP000248326">
    <property type="component" value="Unassembled WGS sequence"/>
</dbReference>
<accession>A0A318S599</accession>
<dbReference type="PANTHER" id="PTHR43266:SF2">
    <property type="entry name" value="MAJOR FACILITATOR SUPERFAMILY (MFS) PROFILE DOMAIN-CONTAINING PROTEIN"/>
    <property type="match status" value="1"/>
</dbReference>
<dbReference type="GO" id="GO:0005886">
    <property type="term" value="C:plasma membrane"/>
    <property type="evidence" value="ECO:0007669"/>
    <property type="project" value="UniProtKB-SubCell"/>
</dbReference>
<dbReference type="GO" id="GO:0022857">
    <property type="term" value="F:transmembrane transporter activity"/>
    <property type="evidence" value="ECO:0007669"/>
    <property type="project" value="InterPro"/>
</dbReference>
<evidence type="ECO:0000313" key="10">
    <source>
        <dbReference type="Proteomes" id="UP000248326"/>
    </source>
</evidence>
<keyword evidence="3" id="KW-1003">Cell membrane</keyword>
<protein>
    <submittedName>
        <fullName evidence="9">MFS-type transporter involved in bile tolerance (Atg22 family)</fullName>
    </submittedName>
</protein>
<evidence type="ECO:0000256" key="7">
    <source>
        <dbReference type="SAM" id="Phobius"/>
    </source>
</evidence>
<dbReference type="PROSITE" id="PS50850">
    <property type="entry name" value="MFS"/>
    <property type="match status" value="1"/>
</dbReference>
<dbReference type="RefSeq" id="WP_110888812.1">
    <property type="nucleotide sequence ID" value="NZ_QJSX01000026.1"/>
</dbReference>
<dbReference type="OrthoDB" id="9775268at2"/>
<feature type="transmembrane region" description="Helical" evidence="7">
    <location>
        <begin position="409"/>
        <end position="429"/>
    </location>
</feature>
<feature type="transmembrane region" description="Helical" evidence="7">
    <location>
        <begin position="12"/>
        <end position="37"/>
    </location>
</feature>
<dbReference type="Gene3D" id="1.20.1250.20">
    <property type="entry name" value="MFS general substrate transporter like domains"/>
    <property type="match status" value="1"/>
</dbReference>
<dbReference type="EMBL" id="QJSX01000026">
    <property type="protein sequence ID" value="PYE48968.1"/>
    <property type="molecule type" value="Genomic_DNA"/>
</dbReference>
<keyword evidence="6 7" id="KW-0472">Membrane</keyword>
<dbReference type="InterPro" id="IPR020846">
    <property type="entry name" value="MFS_dom"/>
</dbReference>
<dbReference type="AlphaFoldDB" id="A0A318S599"/>
<evidence type="ECO:0000256" key="3">
    <source>
        <dbReference type="ARBA" id="ARBA00022475"/>
    </source>
</evidence>
<evidence type="ECO:0000256" key="4">
    <source>
        <dbReference type="ARBA" id="ARBA00022692"/>
    </source>
</evidence>
<comment type="subcellular location">
    <subcellularLocation>
        <location evidence="1">Cell membrane</location>
        <topology evidence="1">Multi-pass membrane protein</topology>
    </subcellularLocation>
</comment>
<reference evidence="9 10" key="1">
    <citation type="submission" date="2018-06" db="EMBL/GenBank/DDBJ databases">
        <title>Genomic Encyclopedia of Type Strains, Phase IV (KMG-IV): sequencing the most valuable type-strain genomes for metagenomic binning, comparative biology and taxonomic classification.</title>
        <authorList>
            <person name="Goeker M."/>
        </authorList>
    </citation>
    <scope>NUCLEOTIDE SEQUENCE [LARGE SCALE GENOMIC DNA]</scope>
    <source>
        <strain evidence="9 10">DSM 18048</strain>
    </source>
</reference>
<evidence type="ECO:0000259" key="8">
    <source>
        <dbReference type="PROSITE" id="PS50850"/>
    </source>
</evidence>
<evidence type="ECO:0000256" key="5">
    <source>
        <dbReference type="ARBA" id="ARBA00022989"/>
    </source>
</evidence>
<feature type="transmembrane region" description="Helical" evidence="7">
    <location>
        <begin position="317"/>
        <end position="334"/>
    </location>
</feature>
<proteinExistence type="predicted"/>
<feature type="transmembrane region" description="Helical" evidence="7">
    <location>
        <begin position="112"/>
        <end position="134"/>
    </location>
</feature>
<keyword evidence="2" id="KW-0813">Transport</keyword>
<feature type="transmembrane region" description="Helical" evidence="7">
    <location>
        <begin position="340"/>
        <end position="359"/>
    </location>
</feature>
<dbReference type="InterPro" id="IPR036259">
    <property type="entry name" value="MFS_trans_sf"/>
</dbReference>
<feature type="transmembrane region" description="Helical" evidence="7">
    <location>
        <begin position="244"/>
        <end position="264"/>
    </location>
</feature>
<sequence length="451" mass="48103">MSEPTPNGWRTFLTLWGTQSLSVVGSALSYFAITIYLTQTLYPNPDQKASLAFALSAVALAGALPAIFGSPIAGAWADRHDRRRVMLTCDFGSALVSALLAVLVVFGALPLWALVPLVALGSLLGTFHGSAFDTSYAVLVPHDKLPRANGMMQTLWTLSGLLAPGLAAFLIAAPALLGQRGVALPLLHDGTALVFLLDAVSFVFAGLVLTRLHIPTPPRSDERPKSLWSDVGFGFKYIFARRPLLWLLGTFSVVNFIGGPLGVFEPLIVKFTLGPDWTARGLTFEAALAILTTIGGLGGVLGGVLISTWGGLKERRVFGVLVPMILAGFALIAFALSTNLYLSAFLAAINFGMTPILNAHSQAIWQTQVPPEMQGRVFSVRRLIAQCTGPFSTFLAGIAGGVFSPSSVLLVLGIVQVVFCIAQLFNPYLRRVEDKAWLERIAAKRSTPAAD</sequence>
<evidence type="ECO:0000256" key="6">
    <source>
        <dbReference type="ARBA" id="ARBA00023136"/>
    </source>
</evidence>
<feature type="transmembrane region" description="Helical" evidence="7">
    <location>
        <begin position="190"/>
        <end position="209"/>
    </location>
</feature>
<organism evidence="9 10">
    <name type="scientific">Deinococcus yavapaiensis KR-236</name>
    <dbReference type="NCBI Taxonomy" id="694435"/>
    <lineage>
        <taxon>Bacteria</taxon>
        <taxon>Thermotogati</taxon>
        <taxon>Deinococcota</taxon>
        <taxon>Deinococci</taxon>
        <taxon>Deinococcales</taxon>
        <taxon>Deinococcaceae</taxon>
        <taxon>Deinococcus</taxon>
    </lineage>
</organism>
<feature type="transmembrane region" description="Helical" evidence="7">
    <location>
        <begin position="85"/>
        <end position="106"/>
    </location>
</feature>
<evidence type="ECO:0000256" key="1">
    <source>
        <dbReference type="ARBA" id="ARBA00004651"/>
    </source>
</evidence>
<dbReference type="CDD" id="cd06173">
    <property type="entry name" value="MFS_MefA_like"/>
    <property type="match status" value="1"/>
</dbReference>
<dbReference type="SUPFAM" id="SSF103473">
    <property type="entry name" value="MFS general substrate transporter"/>
    <property type="match status" value="1"/>
</dbReference>
<feature type="domain" description="Major facilitator superfamily (MFS) profile" evidence="8">
    <location>
        <begin position="18"/>
        <end position="425"/>
    </location>
</feature>
<feature type="transmembrane region" description="Helical" evidence="7">
    <location>
        <begin position="49"/>
        <end position="73"/>
    </location>
</feature>
<feature type="transmembrane region" description="Helical" evidence="7">
    <location>
        <begin position="383"/>
        <end position="403"/>
    </location>
</feature>
<dbReference type="InterPro" id="IPR011701">
    <property type="entry name" value="MFS"/>
</dbReference>
<keyword evidence="4 7" id="KW-0812">Transmembrane</keyword>
<keyword evidence="5 7" id="KW-1133">Transmembrane helix</keyword>
<feature type="transmembrane region" description="Helical" evidence="7">
    <location>
        <begin position="284"/>
        <end position="305"/>
    </location>
</feature>
<dbReference type="Pfam" id="PF07690">
    <property type="entry name" value="MFS_1"/>
    <property type="match status" value="1"/>
</dbReference>
<feature type="transmembrane region" description="Helical" evidence="7">
    <location>
        <begin position="155"/>
        <end position="178"/>
    </location>
</feature>
<comment type="caution">
    <text evidence="9">The sequence shown here is derived from an EMBL/GenBank/DDBJ whole genome shotgun (WGS) entry which is preliminary data.</text>
</comment>
<name>A0A318S599_9DEIO</name>
<evidence type="ECO:0000313" key="9">
    <source>
        <dbReference type="EMBL" id="PYE48968.1"/>
    </source>
</evidence>
<gene>
    <name evidence="9" type="ORF">DES52_12634</name>
</gene>
<dbReference type="PANTHER" id="PTHR43266">
    <property type="entry name" value="MACROLIDE-EFFLUX PROTEIN"/>
    <property type="match status" value="1"/>
</dbReference>